<dbReference type="Proteomes" id="UP001501102">
    <property type="component" value="Unassembled WGS sequence"/>
</dbReference>
<feature type="compositionally biased region" description="Low complexity" evidence="1">
    <location>
        <begin position="192"/>
        <end position="209"/>
    </location>
</feature>
<feature type="region of interest" description="Disordered" evidence="1">
    <location>
        <begin position="192"/>
        <end position="243"/>
    </location>
</feature>
<keyword evidence="3" id="KW-1185">Reference proteome</keyword>
<evidence type="ECO:0008006" key="4">
    <source>
        <dbReference type="Google" id="ProtNLM"/>
    </source>
</evidence>
<evidence type="ECO:0000313" key="3">
    <source>
        <dbReference type="Proteomes" id="UP001501102"/>
    </source>
</evidence>
<dbReference type="SUPFAM" id="SSF158745">
    <property type="entry name" value="LanC-like"/>
    <property type="match status" value="1"/>
</dbReference>
<feature type="compositionally biased region" description="Pro residues" evidence="1">
    <location>
        <begin position="210"/>
        <end position="228"/>
    </location>
</feature>
<name>A0ABN3WRJ2_STRTU</name>
<protein>
    <recommendedName>
        <fullName evidence="4">Lanthionine synthetase C-like protein</fullName>
    </recommendedName>
</protein>
<dbReference type="CDD" id="cd04791">
    <property type="entry name" value="LanC_SerThrkinase"/>
    <property type="match status" value="1"/>
</dbReference>
<dbReference type="Gene3D" id="1.50.10.20">
    <property type="match status" value="1"/>
</dbReference>
<reference evidence="2 3" key="1">
    <citation type="journal article" date="2019" name="Int. J. Syst. Evol. Microbiol.">
        <title>The Global Catalogue of Microorganisms (GCM) 10K type strain sequencing project: providing services to taxonomists for standard genome sequencing and annotation.</title>
        <authorList>
            <consortium name="The Broad Institute Genomics Platform"/>
            <consortium name="The Broad Institute Genome Sequencing Center for Infectious Disease"/>
            <person name="Wu L."/>
            <person name="Ma J."/>
        </authorList>
    </citation>
    <scope>NUCLEOTIDE SEQUENCE [LARGE SCALE GENOMIC DNA]</scope>
    <source>
        <strain evidence="2 3">JCM 4087</strain>
    </source>
</reference>
<sequence>MLYALDEAGAERYEAGERWLLDHTGPLPPGTPLGLYDGVAGVAFVLDRLGHTGRALDLMDTVLRENWLRLTPDLRGGVAGIGLVLDHLAATTGEPHLRQQALAAARSLAERMTAEDAPTGRRAGLMRGATGPALLFLRLYERTGAPELLTLAEAALRSDLDRCVTTETGGLPGRRGLAHTCRTSATAARASAWSSTTSWPWPVTAGTPTPASPPPATASSPRPGPASTPSPACSRDAPGWSCT</sequence>
<organism evidence="2 3">
    <name type="scientific">Streptomyces thioluteus</name>
    <dbReference type="NCBI Taxonomy" id="66431"/>
    <lineage>
        <taxon>Bacteria</taxon>
        <taxon>Bacillati</taxon>
        <taxon>Actinomycetota</taxon>
        <taxon>Actinomycetes</taxon>
        <taxon>Kitasatosporales</taxon>
        <taxon>Streptomycetaceae</taxon>
        <taxon>Streptomyces</taxon>
    </lineage>
</organism>
<dbReference type="EMBL" id="BAAAXZ010000081">
    <property type="protein sequence ID" value="GAA2925381.1"/>
    <property type="molecule type" value="Genomic_DNA"/>
</dbReference>
<evidence type="ECO:0000256" key="1">
    <source>
        <dbReference type="SAM" id="MobiDB-lite"/>
    </source>
</evidence>
<gene>
    <name evidence="2" type="ORF">GCM10020221_21730</name>
</gene>
<accession>A0ABN3WRJ2</accession>
<dbReference type="InterPro" id="IPR058053">
    <property type="entry name" value="RamC_C"/>
</dbReference>
<evidence type="ECO:0000313" key="2">
    <source>
        <dbReference type="EMBL" id="GAA2925381.1"/>
    </source>
</evidence>
<comment type="caution">
    <text evidence="2">The sequence shown here is derived from an EMBL/GenBank/DDBJ whole genome shotgun (WGS) entry which is preliminary data.</text>
</comment>
<proteinExistence type="predicted"/>